<dbReference type="AlphaFoldDB" id="A0A0F9DWY0"/>
<comment type="caution">
    <text evidence="1">The sequence shown here is derived from an EMBL/GenBank/DDBJ whole genome shotgun (WGS) entry which is preliminary data.</text>
</comment>
<dbReference type="EMBL" id="LAZR01029883">
    <property type="protein sequence ID" value="KKL58266.1"/>
    <property type="molecule type" value="Genomic_DNA"/>
</dbReference>
<proteinExistence type="predicted"/>
<gene>
    <name evidence="1" type="ORF">LCGC14_2227100</name>
</gene>
<sequence>GQAGGEILVPVPERRAVGAPVIVGKAEIQPAQHAADGDVADGDPVQQFVGRNPDADPTTGSNGHAHGLYAYWLNTSGLWRTIGEQSTPIGPEADPQYFSLPVDDSNVTVPFMAGSWRSITAFGRWAYGTRYGPVRGQEDGRLYFGYINDDGTIRWHGSLFDSVSALRCMVDSLPSLWFLDGIAGVATVPTLKRMDLQSDGSLRTAIGSNRGMARSVAYGQGRMYEPETDFDLPDRQKQLRRVWVVTEGMPEDLSASALAVVHRDGGLAQAGGATINTDGLIERAFTPGTDDLAYRVLSSQRIITTPSYDPASSDPRIRGYGIEARTASILRLRIPLTPDVLRGYGLSVEDAAKKLRELQNGPQVAILAPERKVGFNAHVVAVQETILDADATGLAYRFDVFVETFDIGAGLS</sequence>
<accession>A0A0F9DWY0</accession>
<evidence type="ECO:0000313" key="1">
    <source>
        <dbReference type="EMBL" id="KKL58266.1"/>
    </source>
</evidence>
<name>A0A0F9DWY0_9ZZZZ</name>
<protein>
    <submittedName>
        <fullName evidence="1">Uncharacterized protein</fullName>
    </submittedName>
</protein>
<feature type="non-terminal residue" evidence="1">
    <location>
        <position position="1"/>
    </location>
</feature>
<reference evidence="1" key="1">
    <citation type="journal article" date="2015" name="Nature">
        <title>Complex archaea that bridge the gap between prokaryotes and eukaryotes.</title>
        <authorList>
            <person name="Spang A."/>
            <person name="Saw J.H."/>
            <person name="Jorgensen S.L."/>
            <person name="Zaremba-Niedzwiedzka K."/>
            <person name="Martijn J."/>
            <person name="Lind A.E."/>
            <person name="van Eijk R."/>
            <person name="Schleper C."/>
            <person name="Guy L."/>
            <person name="Ettema T.J."/>
        </authorList>
    </citation>
    <scope>NUCLEOTIDE SEQUENCE</scope>
</reference>
<organism evidence="1">
    <name type="scientific">marine sediment metagenome</name>
    <dbReference type="NCBI Taxonomy" id="412755"/>
    <lineage>
        <taxon>unclassified sequences</taxon>
        <taxon>metagenomes</taxon>
        <taxon>ecological metagenomes</taxon>
    </lineage>
</organism>